<dbReference type="PANTHER" id="PTHR13707">
    <property type="entry name" value="KETOACID-COENZYME A TRANSFERASE"/>
    <property type="match status" value="1"/>
</dbReference>
<dbReference type="PROSITE" id="PS01274">
    <property type="entry name" value="COA_TRANSF_2"/>
    <property type="match status" value="1"/>
</dbReference>
<keyword evidence="1" id="KW-0808">Transferase</keyword>
<evidence type="ECO:0000256" key="1">
    <source>
        <dbReference type="ARBA" id="ARBA00022679"/>
    </source>
</evidence>
<name>A0A2A4FCJ8_9BURK</name>
<proteinExistence type="predicted"/>
<dbReference type="AlphaFoldDB" id="A0A2A4FCJ8"/>
<evidence type="ECO:0000313" key="2">
    <source>
        <dbReference type="EMBL" id="PCE30727.1"/>
    </source>
</evidence>
<evidence type="ECO:0008006" key="4">
    <source>
        <dbReference type="Google" id="ProtNLM"/>
    </source>
</evidence>
<evidence type="ECO:0000313" key="3">
    <source>
        <dbReference type="Proteomes" id="UP000217994"/>
    </source>
</evidence>
<reference evidence="2 3" key="1">
    <citation type="submission" date="2017-01" db="EMBL/GenBank/DDBJ databases">
        <title>Whole-Genome Shotgun Sequencing of Two beta-Proteobacterial Species in Search of the Bulgecin Biosynthetic Cluster.</title>
        <authorList>
            <person name="Horsman M.E."/>
            <person name="Marous D.R."/>
            <person name="Li R."/>
            <person name="Oliver R.A."/>
            <person name="Byun B."/>
            <person name="Emrich S.J."/>
            <person name="Boggess B."/>
            <person name="Townsend C.A."/>
            <person name="Mobashery S."/>
        </authorList>
    </citation>
    <scope>NUCLEOTIDE SEQUENCE [LARGE SCALE GENOMIC DNA]</scope>
    <source>
        <strain evidence="2 3">ATCC 31433</strain>
    </source>
</reference>
<dbReference type="GO" id="GO:0008410">
    <property type="term" value="F:CoA-transferase activity"/>
    <property type="evidence" value="ECO:0007669"/>
    <property type="project" value="InterPro"/>
</dbReference>
<dbReference type="SUPFAM" id="SSF100950">
    <property type="entry name" value="NagB/RpiA/CoA transferase-like"/>
    <property type="match status" value="1"/>
</dbReference>
<protein>
    <recommendedName>
        <fullName evidence="4">3-oxoadipate CoA-transferase</fullName>
    </recommendedName>
</protein>
<dbReference type="GeneID" id="69003296"/>
<accession>A0A2A4FCJ8</accession>
<organism evidence="2 3">
    <name type="scientific">Burkholderia ubonensis subsp. mesacidophila</name>
    <dbReference type="NCBI Taxonomy" id="265293"/>
    <lineage>
        <taxon>Bacteria</taxon>
        <taxon>Pseudomonadati</taxon>
        <taxon>Pseudomonadota</taxon>
        <taxon>Betaproteobacteria</taxon>
        <taxon>Burkholderiales</taxon>
        <taxon>Burkholderiaceae</taxon>
        <taxon>Burkholderia</taxon>
        <taxon>Burkholderia cepacia complex</taxon>
    </lineage>
</organism>
<dbReference type="InterPro" id="IPR004165">
    <property type="entry name" value="CoA_trans_fam_I"/>
</dbReference>
<dbReference type="PANTHER" id="PTHR13707:SF60">
    <property type="entry name" value="ACETATE COA-TRANSFERASE SUBUNIT ALPHA"/>
    <property type="match status" value="1"/>
</dbReference>
<sequence length="233" mass="24983">MSDAQQARRQQIAWRAAQDFFEGAYVNLGVGIPTEAVRHVPAGREVIFHSENGILGVGGIAPDCAINRNLVNASQQFVTVQAGASYFDCCESFAMLRGRHVDIAFLGGYEISEAGDLASWDRRKSGVPPAVGGAMDIAIGAQAIWVGMEHCTADGRSRLVREVSLPLTGARVVSRVYTDLAVIDVGPQGGIVREIHPGITMRHLREVTQWRLAEASGLRAMPLHDAPAAGDRA</sequence>
<gene>
    <name evidence="2" type="ORF">BZL54_18990</name>
</gene>
<dbReference type="Pfam" id="PF01144">
    <property type="entry name" value="CoA_trans"/>
    <property type="match status" value="1"/>
</dbReference>
<dbReference type="EMBL" id="MTZU01000056">
    <property type="protein sequence ID" value="PCE30727.1"/>
    <property type="molecule type" value="Genomic_DNA"/>
</dbReference>
<dbReference type="InterPro" id="IPR037171">
    <property type="entry name" value="NagB/RpiA_transferase-like"/>
</dbReference>
<dbReference type="InterPro" id="IPR004164">
    <property type="entry name" value="CoA_transf_AS"/>
</dbReference>
<comment type="caution">
    <text evidence="2">The sequence shown here is derived from an EMBL/GenBank/DDBJ whole genome shotgun (WGS) entry which is preliminary data.</text>
</comment>
<dbReference type="Gene3D" id="3.40.1080.10">
    <property type="entry name" value="Glutaconate Coenzyme A-transferase"/>
    <property type="match status" value="1"/>
</dbReference>
<dbReference type="RefSeq" id="WP_084910225.1">
    <property type="nucleotide sequence ID" value="NZ_CP020739.1"/>
</dbReference>
<dbReference type="SMART" id="SM00882">
    <property type="entry name" value="CoA_trans"/>
    <property type="match status" value="1"/>
</dbReference>
<dbReference type="Proteomes" id="UP000217994">
    <property type="component" value="Unassembled WGS sequence"/>
</dbReference>